<sequence length="349" mass="39771">MDQHAINIHTTSDSRALAQALARYREPDSARSVFEVVITAAPFALLWVLIWAALDAGYWIGLLLAVPAAGLLVRLFMIQHDCGHGSFFRHRLTNDWVGRIIGVLTLTPYDVWRRAHTLHHAGSGNLDRRGIGDIDTLTAREFLALPKGRRLLYRLYRHPIVMFGIGPAYLFILQHRLPMGLMRSGWQPWISAMATNVAIAVLAATLIWLVGVGPFLLVQLPITLLAASIGVWLFYVQHQFEDTFWAHDERWNFHEAGLHGSSHYDLPIVLRWFTANIGVHHVHHLCSRIPYYRLPQVLRDHPQLAAVGRLTLFQSLRCVRKVLWDEGRQKLVSFREMASVRPPASPYFL</sequence>
<gene>
    <name evidence="3" type="ordered locus">Nham_2541</name>
</gene>
<evidence type="ECO:0000259" key="2">
    <source>
        <dbReference type="Pfam" id="PF00487"/>
    </source>
</evidence>
<dbReference type="Proteomes" id="UP000001953">
    <property type="component" value="Chromosome"/>
</dbReference>
<dbReference type="PANTHER" id="PTHR19353:SF73">
    <property type="entry name" value="FATTY ACID DESATURASE"/>
    <property type="match status" value="1"/>
</dbReference>
<dbReference type="GO" id="GO:0016020">
    <property type="term" value="C:membrane"/>
    <property type="evidence" value="ECO:0007669"/>
    <property type="project" value="TreeGrafter"/>
</dbReference>
<protein>
    <submittedName>
        <fullName evidence="3">Fatty acid desaturase</fullName>
    </submittedName>
</protein>
<keyword evidence="1" id="KW-1133">Transmembrane helix</keyword>
<feature type="transmembrane region" description="Helical" evidence="1">
    <location>
        <begin position="155"/>
        <end position="174"/>
    </location>
</feature>
<dbReference type="InterPro" id="IPR012171">
    <property type="entry name" value="Fatty_acid_desaturase"/>
</dbReference>
<name>Q1QKC4_NITHX</name>
<dbReference type="eggNOG" id="COG3239">
    <property type="taxonomic scope" value="Bacteria"/>
</dbReference>
<dbReference type="CDD" id="cd03507">
    <property type="entry name" value="Delta12-FADS-like"/>
    <property type="match status" value="1"/>
</dbReference>
<dbReference type="STRING" id="323097.Nham_2541"/>
<dbReference type="InterPro" id="IPR005804">
    <property type="entry name" value="FA_desaturase_dom"/>
</dbReference>
<keyword evidence="1" id="KW-0812">Transmembrane</keyword>
<feature type="transmembrane region" description="Helical" evidence="1">
    <location>
        <begin position="186"/>
        <end position="209"/>
    </location>
</feature>
<dbReference type="Pfam" id="PF00487">
    <property type="entry name" value="FA_desaturase"/>
    <property type="match status" value="1"/>
</dbReference>
<accession>Q1QKC4</accession>
<dbReference type="HOGENOM" id="CLU_043118_0_0_5"/>
<keyword evidence="1" id="KW-0472">Membrane</keyword>
<evidence type="ECO:0000313" key="3">
    <source>
        <dbReference type="EMBL" id="ABE63323.1"/>
    </source>
</evidence>
<feature type="transmembrane region" description="Helical" evidence="1">
    <location>
        <begin position="216"/>
        <end position="235"/>
    </location>
</feature>
<feature type="transmembrane region" description="Helical" evidence="1">
    <location>
        <begin position="58"/>
        <end position="77"/>
    </location>
</feature>
<dbReference type="EMBL" id="CP000319">
    <property type="protein sequence ID" value="ABE63323.1"/>
    <property type="molecule type" value="Genomic_DNA"/>
</dbReference>
<organism evidence="3 4">
    <name type="scientific">Nitrobacter hamburgensis (strain DSM 10229 / NCIMB 13809 / X14)</name>
    <dbReference type="NCBI Taxonomy" id="323097"/>
    <lineage>
        <taxon>Bacteria</taxon>
        <taxon>Pseudomonadati</taxon>
        <taxon>Pseudomonadota</taxon>
        <taxon>Alphaproteobacteria</taxon>
        <taxon>Hyphomicrobiales</taxon>
        <taxon>Nitrobacteraceae</taxon>
        <taxon>Nitrobacter</taxon>
    </lineage>
</organism>
<reference evidence="3 4" key="1">
    <citation type="submission" date="2006-03" db="EMBL/GenBank/DDBJ databases">
        <title>Complete sequence of chromosome of Nitrobacter hamburgensis X14.</title>
        <authorList>
            <consortium name="US DOE Joint Genome Institute"/>
            <person name="Copeland A."/>
            <person name="Lucas S."/>
            <person name="Lapidus A."/>
            <person name="Barry K."/>
            <person name="Detter J.C."/>
            <person name="Glavina del Rio T."/>
            <person name="Hammon N."/>
            <person name="Israni S."/>
            <person name="Dalin E."/>
            <person name="Tice H."/>
            <person name="Pitluck S."/>
            <person name="Chain P."/>
            <person name="Malfatti S."/>
            <person name="Shin M."/>
            <person name="Vergez L."/>
            <person name="Schmutz J."/>
            <person name="Larimer F."/>
            <person name="Land M."/>
            <person name="Hauser L."/>
            <person name="Kyrpides N."/>
            <person name="Ivanova N."/>
            <person name="Ward B."/>
            <person name="Arp D."/>
            <person name="Klotz M."/>
            <person name="Stein L."/>
            <person name="O'Mullan G."/>
            <person name="Starkenburg S."/>
            <person name="Sayavedra L."/>
            <person name="Poret-Peterson A.T."/>
            <person name="Gentry M.E."/>
            <person name="Bruce D."/>
            <person name="Richardson P."/>
        </authorList>
    </citation>
    <scope>NUCLEOTIDE SEQUENCE [LARGE SCALE GENOMIC DNA]</scope>
    <source>
        <strain evidence="4">DSM 10229 / NCIMB 13809 / X14</strain>
    </source>
</reference>
<dbReference type="RefSeq" id="WP_011510990.1">
    <property type="nucleotide sequence ID" value="NC_007964.1"/>
</dbReference>
<feature type="transmembrane region" description="Helical" evidence="1">
    <location>
        <begin position="33"/>
        <end position="52"/>
    </location>
</feature>
<evidence type="ECO:0000256" key="1">
    <source>
        <dbReference type="SAM" id="Phobius"/>
    </source>
</evidence>
<proteinExistence type="predicted"/>
<dbReference type="KEGG" id="nha:Nham_2541"/>
<dbReference type="GO" id="GO:0006629">
    <property type="term" value="P:lipid metabolic process"/>
    <property type="evidence" value="ECO:0007669"/>
    <property type="project" value="InterPro"/>
</dbReference>
<dbReference type="PANTHER" id="PTHR19353">
    <property type="entry name" value="FATTY ACID DESATURASE 2"/>
    <property type="match status" value="1"/>
</dbReference>
<dbReference type="AlphaFoldDB" id="Q1QKC4"/>
<keyword evidence="4" id="KW-1185">Reference proteome</keyword>
<feature type="domain" description="Fatty acid desaturase" evidence="2">
    <location>
        <begin position="59"/>
        <end position="306"/>
    </location>
</feature>
<dbReference type="GO" id="GO:0016717">
    <property type="term" value="F:oxidoreductase activity, acting on paired donors, with oxidation of a pair of donors resulting in the reduction of molecular oxygen to two molecules of water"/>
    <property type="evidence" value="ECO:0007669"/>
    <property type="project" value="TreeGrafter"/>
</dbReference>
<evidence type="ECO:0000313" key="4">
    <source>
        <dbReference type="Proteomes" id="UP000001953"/>
    </source>
</evidence>
<dbReference type="OrthoDB" id="9769653at2"/>